<dbReference type="Pfam" id="PF00501">
    <property type="entry name" value="AMP-binding"/>
    <property type="match status" value="1"/>
</dbReference>
<dbReference type="InterPro" id="IPR000873">
    <property type="entry name" value="AMP-dep_synth/lig_dom"/>
</dbReference>
<dbReference type="InterPro" id="IPR052987">
    <property type="entry name" value="Chloroplast_AMP-bd_Enzymes"/>
</dbReference>
<organism evidence="2 3">
    <name type="scientific">Anisodus tanguticus</name>
    <dbReference type="NCBI Taxonomy" id="243964"/>
    <lineage>
        <taxon>Eukaryota</taxon>
        <taxon>Viridiplantae</taxon>
        <taxon>Streptophyta</taxon>
        <taxon>Embryophyta</taxon>
        <taxon>Tracheophyta</taxon>
        <taxon>Spermatophyta</taxon>
        <taxon>Magnoliopsida</taxon>
        <taxon>eudicotyledons</taxon>
        <taxon>Gunneridae</taxon>
        <taxon>Pentapetalae</taxon>
        <taxon>asterids</taxon>
        <taxon>lamiids</taxon>
        <taxon>Solanales</taxon>
        <taxon>Solanaceae</taxon>
        <taxon>Solanoideae</taxon>
        <taxon>Hyoscyameae</taxon>
        <taxon>Anisodus</taxon>
    </lineage>
</organism>
<dbReference type="InterPro" id="IPR042099">
    <property type="entry name" value="ANL_N_sf"/>
</dbReference>
<dbReference type="PANTHER" id="PTHR43813">
    <property type="entry name" value="ACYL-ACTIVATING ENZYME 16, CHLOROPLASTIC-RELATED"/>
    <property type="match status" value="1"/>
</dbReference>
<dbReference type="GO" id="GO:0009507">
    <property type="term" value="C:chloroplast"/>
    <property type="evidence" value="ECO:0007669"/>
    <property type="project" value="TreeGrafter"/>
</dbReference>
<dbReference type="AlphaFoldDB" id="A0AAE1R0N7"/>
<dbReference type="GO" id="GO:0030497">
    <property type="term" value="P:fatty acid elongation"/>
    <property type="evidence" value="ECO:0007669"/>
    <property type="project" value="TreeGrafter"/>
</dbReference>
<dbReference type="Gene3D" id="3.40.50.12780">
    <property type="entry name" value="N-terminal domain of ligase-like"/>
    <property type="match status" value="1"/>
</dbReference>
<dbReference type="PANTHER" id="PTHR43813:SF1">
    <property type="entry name" value="ACYL-ACTIVATING ENZYME 16, CHLOROPLASTIC-RELATED"/>
    <property type="match status" value="1"/>
</dbReference>
<dbReference type="SUPFAM" id="SSF56801">
    <property type="entry name" value="Acetyl-CoA synthetase-like"/>
    <property type="match status" value="1"/>
</dbReference>
<dbReference type="Proteomes" id="UP001291623">
    <property type="component" value="Unassembled WGS sequence"/>
</dbReference>
<name>A0AAE1R0N7_9SOLA</name>
<gene>
    <name evidence="2" type="ORF">RND71_040023</name>
</gene>
<accession>A0AAE1R0N7</accession>
<comment type="caution">
    <text evidence="2">The sequence shown here is derived from an EMBL/GenBank/DDBJ whole genome shotgun (WGS) entry which is preliminary data.</text>
</comment>
<sequence>MASEQRRVMLPLEFGTVTRKSHGSIRAITVKRRGAGRKILNLWEVVPAVPGDRFLSMLPPWHAYERACEYEIFTHGTEQVYTTVKNLKEDLRRYQPHYLISVPLVYETLYSGILKQINSNSAARKVLALLFLRISMAYMEAKRIYEVNP</sequence>
<proteinExistence type="predicted"/>
<feature type="domain" description="AMP-dependent synthetase/ligase" evidence="1">
    <location>
        <begin position="46"/>
        <end position="116"/>
    </location>
</feature>
<evidence type="ECO:0000313" key="3">
    <source>
        <dbReference type="Proteomes" id="UP001291623"/>
    </source>
</evidence>
<protein>
    <recommendedName>
        <fullName evidence="1">AMP-dependent synthetase/ligase domain-containing protein</fullName>
    </recommendedName>
</protein>
<dbReference type="EMBL" id="JAVYJV010000022">
    <property type="protein sequence ID" value="KAK4341522.1"/>
    <property type="molecule type" value="Genomic_DNA"/>
</dbReference>
<dbReference type="GO" id="GO:0008922">
    <property type="term" value="F:long-chain fatty acid [acyl-carrier-protein] ligase activity"/>
    <property type="evidence" value="ECO:0007669"/>
    <property type="project" value="TreeGrafter"/>
</dbReference>
<evidence type="ECO:0000313" key="2">
    <source>
        <dbReference type="EMBL" id="KAK4341522.1"/>
    </source>
</evidence>
<keyword evidence="3" id="KW-1185">Reference proteome</keyword>
<evidence type="ECO:0000259" key="1">
    <source>
        <dbReference type="Pfam" id="PF00501"/>
    </source>
</evidence>
<reference evidence="2" key="1">
    <citation type="submission" date="2023-12" db="EMBL/GenBank/DDBJ databases">
        <title>Genome assembly of Anisodus tanguticus.</title>
        <authorList>
            <person name="Wang Y.-J."/>
        </authorList>
    </citation>
    <scope>NUCLEOTIDE SEQUENCE</scope>
    <source>
        <strain evidence="2">KB-2021</strain>
        <tissue evidence="2">Leaf</tissue>
    </source>
</reference>